<name>A0A7J7UQ34_MYOMY</name>
<evidence type="ECO:0000313" key="2">
    <source>
        <dbReference type="Proteomes" id="UP000527355"/>
    </source>
</evidence>
<gene>
    <name evidence="1" type="ORF">mMyoMyo1_008679</name>
</gene>
<keyword evidence="2" id="KW-1185">Reference proteome</keyword>
<dbReference type="AlphaFoldDB" id="A0A7J7UQ34"/>
<proteinExistence type="predicted"/>
<organism evidence="1 2">
    <name type="scientific">Myotis myotis</name>
    <name type="common">Greater mouse-eared bat</name>
    <name type="synonym">Vespertilio myotis</name>
    <dbReference type="NCBI Taxonomy" id="51298"/>
    <lineage>
        <taxon>Eukaryota</taxon>
        <taxon>Metazoa</taxon>
        <taxon>Chordata</taxon>
        <taxon>Craniata</taxon>
        <taxon>Vertebrata</taxon>
        <taxon>Euteleostomi</taxon>
        <taxon>Mammalia</taxon>
        <taxon>Eutheria</taxon>
        <taxon>Laurasiatheria</taxon>
        <taxon>Chiroptera</taxon>
        <taxon>Yangochiroptera</taxon>
        <taxon>Vespertilionidae</taxon>
        <taxon>Myotis</taxon>
    </lineage>
</organism>
<sequence length="121" mass="13255">MERLGRCSHFLAESGGRMIWGTPGYLHILPGMAFEVLSNLSLPTIRGPAFQHFTHGTLHVSLAALFSSCYPLSWWLFWACLLWTACLIEGKSSAFLIIGSPALSSGPGRQSCLKGNCWLRG</sequence>
<accession>A0A7J7UQ34</accession>
<dbReference type="Proteomes" id="UP000527355">
    <property type="component" value="Unassembled WGS sequence"/>
</dbReference>
<comment type="caution">
    <text evidence="1">The sequence shown here is derived from an EMBL/GenBank/DDBJ whole genome shotgun (WGS) entry which is preliminary data.</text>
</comment>
<reference evidence="1 2" key="1">
    <citation type="journal article" date="2020" name="Nature">
        <title>Six reference-quality genomes reveal evolution of bat adaptations.</title>
        <authorList>
            <person name="Jebb D."/>
            <person name="Huang Z."/>
            <person name="Pippel M."/>
            <person name="Hughes G.M."/>
            <person name="Lavrichenko K."/>
            <person name="Devanna P."/>
            <person name="Winkler S."/>
            <person name="Jermiin L.S."/>
            <person name="Skirmuntt E.C."/>
            <person name="Katzourakis A."/>
            <person name="Burkitt-Gray L."/>
            <person name="Ray D.A."/>
            <person name="Sullivan K.A.M."/>
            <person name="Roscito J.G."/>
            <person name="Kirilenko B.M."/>
            <person name="Davalos L.M."/>
            <person name="Corthals A.P."/>
            <person name="Power M.L."/>
            <person name="Jones G."/>
            <person name="Ransome R.D."/>
            <person name="Dechmann D.K.N."/>
            <person name="Locatelli A.G."/>
            <person name="Puechmaille S.J."/>
            <person name="Fedrigo O."/>
            <person name="Jarvis E.D."/>
            <person name="Hiller M."/>
            <person name="Vernes S.C."/>
            <person name="Myers E.W."/>
            <person name="Teeling E.C."/>
        </authorList>
    </citation>
    <scope>NUCLEOTIDE SEQUENCE [LARGE SCALE GENOMIC DNA]</scope>
    <source>
        <strain evidence="1">MMyoMyo1</strain>
        <tissue evidence="1">Flight muscle</tissue>
    </source>
</reference>
<dbReference type="EMBL" id="JABWUV010000012">
    <property type="protein sequence ID" value="KAF6314904.1"/>
    <property type="molecule type" value="Genomic_DNA"/>
</dbReference>
<evidence type="ECO:0000313" key="1">
    <source>
        <dbReference type="EMBL" id="KAF6314904.1"/>
    </source>
</evidence>
<protein>
    <submittedName>
        <fullName evidence="1">Uncharacterized protein</fullName>
    </submittedName>
</protein>